<dbReference type="OMA" id="QWIGSKK"/>
<dbReference type="EMBL" id="CM007374">
    <property type="protein sequence ID" value="OIV98259.1"/>
    <property type="molecule type" value="Genomic_DNA"/>
</dbReference>
<reference evidence="2 3" key="1">
    <citation type="journal article" date="2017" name="Plant Biotechnol. J.">
        <title>A comprehensive draft genome sequence for lupin (Lupinus angustifolius), an emerging health food: insights into plant-microbe interactions and legume evolution.</title>
        <authorList>
            <person name="Hane J.K."/>
            <person name="Ming Y."/>
            <person name="Kamphuis L.G."/>
            <person name="Nelson M.N."/>
            <person name="Garg G."/>
            <person name="Atkins C.A."/>
            <person name="Bayer P.E."/>
            <person name="Bravo A."/>
            <person name="Bringans S."/>
            <person name="Cannon S."/>
            <person name="Edwards D."/>
            <person name="Foley R."/>
            <person name="Gao L.L."/>
            <person name="Harrison M.J."/>
            <person name="Huang W."/>
            <person name="Hurgobin B."/>
            <person name="Li S."/>
            <person name="Liu C.W."/>
            <person name="McGrath A."/>
            <person name="Morahan G."/>
            <person name="Murray J."/>
            <person name="Weller J."/>
            <person name="Jian J."/>
            <person name="Singh K.B."/>
        </authorList>
    </citation>
    <scope>NUCLEOTIDE SEQUENCE [LARGE SCALE GENOMIC DNA]</scope>
    <source>
        <strain evidence="3">cv. Tanjil</strain>
        <tissue evidence="2">Whole plant</tissue>
    </source>
</reference>
<dbReference type="PANTHER" id="PTHR33373">
    <property type="entry name" value="OS07G0479600 PROTEIN"/>
    <property type="match status" value="1"/>
</dbReference>
<keyword evidence="3" id="KW-1185">Reference proteome</keyword>
<protein>
    <recommendedName>
        <fullName evidence="1">Gag1-like clamp domain-containing protein</fullName>
    </recommendedName>
</protein>
<sequence length="79" mass="9336">MIYSHTVIAGLLLWNESRLKWTGSDTPRNPTRQKQHPRLNVNATYESLLTTRRRFPKSVPLSEMVEFLVDVWEQEGMYD</sequence>
<organism evidence="2 3">
    <name type="scientific">Lupinus angustifolius</name>
    <name type="common">Narrow-leaved blue lupine</name>
    <dbReference type="NCBI Taxonomy" id="3871"/>
    <lineage>
        <taxon>Eukaryota</taxon>
        <taxon>Viridiplantae</taxon>
        <taxon>Streptophyta</taxon>
        <taxon>Embryophyta</taxon>
        <taxon>Tracheophyta</taxon>
        <taxon>Spermatophyta</taxon>
        <taxon>Magnoliopsida</taxon>
        <taxon>eudicotyledons</taxon>
        <taxon>Gunneridae</taxon>
        <taxon>Pentapetalae</taxon>
        <taxon>rosids</taxon>
        <taxon>fabids</taxon>
        <taxon>Fabales</taxon>
        <taxon>Fabaceae</taxon>
        <taxon>Papilionoideae</taxon>
        <taxon>50 kb inversion clade</taxon>
        <taxon>genistoids sensu lato</taxon>
        <taxon>core genistoids</taxon>
        <taxon>Genisteae</taxon>
        <taxon>Lupinus</taxon>
    </lineage>
</organism>
<dbReference type="Pfam" id="PF13259">
    <property type="entry name" value="clamp_Gag1-like"/>
    <property type="match status" value="1"/>
</dbReference>
<evidence type="ECO:0000313" key="2">
    <source>
        <dbReference type="EMBL" id="OIV98259.1"/>
    </source>
</evidence>
<name>A0A1J7GCY9_LUPAN</name>
<gene>
    <name evidence="2" type="ORF">TanjilG_14848</name>
</gene>
<dbReference type="AlphaFoldDB" id="A0A1J7GCY9"/>
<dbReference type="Gramene" id="OIV98259">
    <property type="protein sequence ID" value="OIV98259"/>
    <property type="gene ID" value="TanjilG_14848"/>
</dbReference>
<accession>A0A1J7GCY9</accession>
<evidence type="ECO:0000313" key="3">
    <source>
        <dbReference type="Proteomes" id="UP000188354"/>
    </source>
</evidence>
<dbReference type="Proteomes" id="UP000188354">
    <property type="component" value="Chromosome LG14"/>
</dbReference>
<proteinExistence type="predicted"/>
<dbReference type="PANTHER" id="PTHR33373:SF13">
    <property type="entry name" value="DUF4050 DOMAIN-CONTAINING PROTEIN"/>
    <property type="match status" value="1"/>
</dbReference>
<dbReference type="STRING" id="3871.A0A1J7GCY9"/>
<feature type="domain" description="Gag1-like clamp" evidence="1">
    <location>
        <begin position="9"/>
        <end position="79"/>
    </location>
</feature>
<evidence type="ECO:0000259" key="1">
    <source>
        <dbReference type="Pfam" id="PF13259"/>
    </source>
</evidence>
<dbReference type="InterPro" id="IPR025124">
    <property type="entry name" value="Gag1-like_clamp"/>
</dbReference>